<sequence length="54" mass="6405">MTSLLSFCISNFKLSLEVHWSHFICHGVFFTSYFKPSLNSFFLYILPIKLPWCL</sequence>
<gene>
    <name evidence="1" type="ORF">OCBIM_22023993mg</name>
</gene>
<name>A0A0L8H286_OCTBM</name>
<protein>
    <submittedName>
        <fullName evidence="1">Uncharacterized protein</fullName>
    </submittedName>
</protein>
<evidence type="ECO:0000313" key="1">
    <source>
        <dbReference type="EMBL" id="KOF83337.1"/>
    </source>
</evidence>
<accession>A0A0L8H286</accession>
<organism evidence="1">
    <name type="scientific">Octopus bimaculoides</name>
    <name type="common">California two-spotted octopus</name>
    <dbReference type="NCBI Taxonomy" id="37653"/>
    <lineage>
        <taxon>Eukaryota</taxon>
        <taxon>Metazoa</taxon>
        <taxon>Spiralia</taxon>
        <taxon>Lophotrochozoa</taxon>
        <taxon>Mollusca</taxon>
        <taxon>Cephalopoda</taxon>
        <taxon>Coleoidea</taxon>
        <taxon>Octopodiformes</taxon>
        <taxon>Octopoda</taxon>
        <taxon>Incirrata</taxon>
        <taxon>Octopodidae</taxon>
        <taxon>Octopus</taxon>
    </lineage>
</organism>
<dbReference type="AlphaFoldDB" id="A0A0L8H286"/>
<proteinExistence type="predicted"/>
<reference evidence="1" key="1">
    <citation type="submission" date="2015-07" db="EMBL/GenBank/DDBJ databases">
        <title>MeaNS - Measles Nucleotide Surveillance Program.</title>
        <authorList>
            <person name="Tran T."/>
            <person name="Druce J."/>
        </authorList>
    </citation>
    <scope>NUCLEOTIDE SEQUENCE</scope>
    <source>
        <strain evidence="1">UCB-OBI-ISO-001</strain>
        <tissue evidence="1">Gonad</tissue>
    </source>
</reference>
<dbReference type="EMBL" id="KQ419514">
    <property type="protein sequence ID" value="KOF83337.1"/>
    <property type="molecule type" value="Genomic_DNA"/>
</dbReference>